<organism evidence="1 2">
    <name type="scientific">Eptatretus burgeri</name>
    <name type="common">Inshore hagfish</name>
    <dbReference type="NCBI Taxonomy" id="7764"/>
    <lineage>
        <taxon>Eukaryota</taxon>
        <taxon>Metazoa</taxon>
        <taxon>Chordata</taxon>
        <taxon>Craniata</taxon>
        <taxon>Vertebrata</taxon>
        <taxon>Cyclostomata</taxon>
        <taxon>Myxini</taxon>
        <taxon>Myxiniformes</taxon>
        <taxon>Myxinidae</taxon>
        <taxon>Eptatretinae</taxon>
        <taxon>Eptatretus</taxon>
    </lineage>
</organism>
<dbReference type="AlphaFoldDB" id="A0A8C4R5H2"/>
<evidence type="ECO:0000313" key="1">
    <source>
        <dbReference type="Ensembl" id="ENSEBUP00000025249.1"/>
    </source>
</evidence>
<name>A0A8C4R5H2_EPTBU</name>
<reference evidence="1" key="1">
    <citation type="submission" date="2025-08" db="UniProtKB">
        <authorList>
            <consortium name="Ensembl"/>
        </authorList>
    </citation>
    <scope>IDENTIFICATION</scope>
</reference>
<evidence type="ECO:0000313" key="2">
    <source>
        <dbReference type="Proteomes" id="UP000694388"/>
    </source>
</evidence>
<proteinExistence type="predicted"/>
<reference evidence="1" key="2">
    <citation type="submission" date="2025-09" db="UniProtKB">
        <authorList>
            <consortium name="Ensembl"/>
        </authorList>
    </citation>
    <scope>IDENTIFICATION</scope>
</reference>
<accession>A0A8C4R5H2</accession>
<sequence length="78" mass="8664">MVLIIFLHSSNQFNYNKLSKKSFTESFLVQPSGKSFIMSDGEGKQVTVEMQMPVRGSPSDAAFQHMETELGASGVQYN</sequence>
<dbReference type="Proteomes" id="UP000694388">
    <property type="component" value="Unplaced"/>
</dbReference>
<keyword evidence="2" id="KW-1185">Reference proteome</keyword>
<dbReference type="Ensembl" id="ENSEBUT00000025825.1">
    <property type="protein sequence ID" value="ENSEBUP00000025249.1"/>
    <property type="gene ID" value="ENSEBUG00000015579.1"/>
</dbReference>
<protein>
    <submittedName>
        <fullName evidence="1">Uncharacterized protein</fullName>
    </submittedName>
</protein>